<keyword evidence="5" id="KW-1133">Transmembrane helix</keyword>
<feature type="domain" description="Helicase C-terminal" evidence="6">
    <location>
        <begin position="61"/>
        <end position="103"/>
    </location>
</feature>
<evidence type="ECO:0000256" key="1">
    <source>
        <dbReference type="ARBA" id="ARBA00022741"/>
    </source>
</evidence>
<keyword evidence="4" id="KW-0067">ATP-binding</keyword>
<dbReference type="GO" id="GO:0016787">
    <property type="term" value="F:hydrolase activity"/>
    <property type="evidence" value="ECO:0007669"/>
    <property type="project" value="UniProtKB-KW"/>
</dbReference>
<name>A0A445MHI2_ENSVE</name>
<reference evidence="7" key="1">
    <citation type="journal article" date="2018" name="Data Brief">
        <title>Genome sequence data from 17 accessions of Ensete ventricosum, a staple food crop for millions in Ethiopia.</title>
        <authorList>
            <person name="Yemataw Z."/>
            <person name="Muzemil S."/>
            <person name="Ambachew D."/>
            <person name="Tripathi L."/>
            <person name="Tesfaye K."/>
            <person name="Chala A."/>
            <person name="Farbos A."/>
            <person name="O'Neill P."/>
            <person name="Moore K."/>
            <person name="Grant M."/>
            <person name="Studholme D.J."/>
        </authorList>
    </citation>
    <scope>NUCLEOTIDE SEQUENCE [LARGE SCALE GENOMIC DNA]</scope>
    <source>
        <tissue evidence="7">Leaf</tissue>
    </source>
</reference>
<dbReference type="GO" id="GO:0004386">
    <property type="term" value="F:helicase activity"/>
    <property type="evidence" value="ECO:0007669"/>
    <property type="project" value="UniProtKB-KW"/>
</dbReference>
<accession>A0A445MHI2</accession>
<dbReference type="InterPro" id="IPR027417">
    <property type="entry name" value="P-loop_NTPase"/>
</dbReference>
<keyword evidence="1" id="KW-0547">Nucleotide-binding</keyword>
<dbReference type="Pfam" id="PF00271">
    <property type="entry name" value="Helicase_C"/>
    <property type="match status" value="1"/>
</dbReference>
<keyword evidence="3" id="KW-0347">Helicase</keyword>
<dbReference type="AlphaFoldDB" id="A0A445MHI2"/>
<organism evidence="7">
    <name type="scientific">Ensete ventricosum</name>
    <name type="common">Abyssinian banana</name>
    <name type="synonym">Musa ensete</name>
    <dbReference type="NCBI Taxonomy" id="4639"/>
    <lineage>
        <taxon>Eukaryota</taxon>
        <taxon>Viridiplantae</taxon>
        <taxon>Streptophyta</taxon>
        <taxon>Embryophyta</taxon>
        <taxon>Tracheophyta</taxon>
        <taxon>Spermatophyta</taxon>
        <taxon>Magnoliopsida</taxon>
        <taxon>Liliopsida</taxon>
        <taxon>Zingiberales</taxon>
        <taxon>Musaceae</taxon>
        <taxon>Ensete</taxon>
    </lineage>
</organism>
<dbReference type="SUPFAM" id="SSF52540">
    <property type="entry name" value="P-loop containing nucleoside triphosphate hydrolases"/>
    <property type="match status" value="1"/>
</dbReference>
<keyword evidence="2" id="KW-0378">Hydrolase</keyword>
<sequence length="110" mass="12182">MVDFSRNRLPTVDFWRYRPVAGSPCTGNLEDRYVPHGQLVASFLLLYAVAAIVVVVAFSKVENLRKFKSEDGDCPTLVCTDLAARGLDLDVDHVIMFDFPLNSVSLPAHA</sequence>
<dbReference type="PANTHER" id="PTHR47960">
    <property type="entry name" value="DEAD-BOX ATP-DEPENDENT RNA HELICASE 50"/>
    <property type="match status" value="1"/>
</dbReference>
<dbReference type="GO" id="GO:0005524">
    <property type="term" value="F:ATP binding"/>
    <property type="evidence" value="ECO:0007669"/>
    <property type="project" value="UniProtKB-KW"/>
</dbReference>
<evidence type="ECO:0000256" key="4">
    <source>
        <dbReference type="ARBA" id="ARBA00022840"/>
    </source>
</evidence>
<dbReference type="Proteomes" id="UP000290560">
    <property type="component" value="Unassembled WGS sequence"/>
</dbReference>
<evidence type="ECO:0000256" key="5">
    <source>
        <dbReference type="SAM" id="Phobius"/>
    </source>
</evidence>
<evidence type="ECO:0000313" key="7">
    <source>
        <dbReference type="EMBL" id="RZR73744.1"/>
    </source>
</evidence>
<dbReference type="InterPro" id="IPR001650">
    <property type="entry name" value="Helicase_C-like"/>
</dbReference>
<gene>
    <name evidence="7" type="ORF">BHM03_00027688</name>
</gene>
<dbReference type="EMBL" id="KV876005">
    <property type="protein sequence ID" value="RZR73744.1"/>
    <property type="molecule type" value="Genomic_DNA"/>
</dbReference>
<evidence type="ECO:0000256" key="3">
    <source>
        <dbReference type="ARBA" id="ARBA00022806"/>
    </source>
</evidence>
<protein>
    <recommendedName>
        <fullName evidence="6">Helicase C-terminal domain-containing protein</fullName>
    </recommendedName>
</protein>
<keyword evidence="5" id="KW-0812">Transmembrane</keyword>
<proteinExistence type="predicted"/>
<dbReference type="Gene3D" id="3.40.50.300">
    <property type="entry name" value="P-loop containing nucleotide triphosphate hydrolases"/>
    <property type="match status" value="1"/>
</dbReference>
<evidence type="ECO:0000256" key="2">
    <source>
        <dbReference type="ARBA" id="ARBA00022801"/>
    </source>
</evidence>
<evidence type="ECO:0000259" key="6">
    <source>
        <dbReference type="Pfam" id="PF00271"/>
    </source>
</evidence>
<keyword evidence="5" id="KW-0472">Membrane</keyword>
<feature type="transmembrane region" description="Helical" evidence="5">
    <location>
        <begin position="39"/>
        <end position="58"/>
    </location>
</feature>